<gene>
    <name evidence="2" type="ORF">C446_06140</name>
</gene>
<evidence type="ECO:0000313" key="3">
    <source>
        <dbReference type="Proteomes" id="UP000011607"/>
    </source>
</evidence>
<keyword evidence="1" id="KW-0472">Membrane</keyword>
<accession>M0M7B6</accession>
<sequence length="75" mass="8391">MFVVFGSTIGCVIRIAILIVGSYFSIGFSNIDYMFYAIIVNDAQTQQIVSFPCNFHIHSPLHAFEISSDLSRCSH</sequence>
<name>M0M7B6_9EURY</name>
<dbReference type="Proteomes" id="UP000011607">
    <property type="component" value="Unassembled WGS sequence"/>
</dbReference>
<keyword evidence="1" id="KW-1133">Transmembrane helix</keyword>
<reference evidence="2 3" key="1">
    <citation type="journal article" date="2014" name="PLoS Genet.">
        <title>Phylogenetically driven sequencing of extremely halophilic archaea reveals strategies for static and dynamic osmo-response.</title>
        <authorList>
            <person name="Becker E.A."/>
            <person name="Seitzer P.M."/>
            <person name="Tritt A."/>
            <person name="Larsen D."/>
            <person name="Krusor M."/>
            <person name="Yao A.I."/>
            <person name="Wu D."/>
            <person name="Madern D."/>
            <person name="Eisen J.A."/>
            <person name="Darling A.E."/>
            <person name="Facciotti M.T."/>
        </authorList>
    </citation>
    <scope>NUCLEOTIDE SEQUENCE [LARGE SCALE GENOMIC DNA]</scope>
    <source>
        <strain evidence="2 3">JCM 10879</strain>
    </source>
</reference>
<evidence type="ECO:0000313" key="2">
    <source>
        <dbReference type="EMBL" id="EMA41293.1"/>
    </source>
</evidence>
<keyword evidence="3" id="KW-1185">Reference proteome</keyword>
<organism evidence="2 3">
    <name type="scientific">Halobiforma nitratireducens JCM 10879</name>
    <dbReference type="NCBI Taxonomy" id="1227454"/>
    <lineage>
        <taxon>Archaea</taxon>
        <taxon>Methanobacteriati</taxon>
        <taxon>Methanobacteriota</taxon>
        <taxon>Stenosarchaea group</taxon>
        <taxon>Halobacteria</taxon>
        <taxon>Halobacteriales</taxon>
        <taxon>Natrialbaceae</taxon>
        <taxon>Halobiforma</taxon>
    </lineage>
</organism>
<comment type="caution">
    <text evidence="2">The sequence shown here is derived from an EMBL/GenBank/DDBJ whole genome shotgun (WGS) entry which is preliminary data.</text>
</comment>
<dbReference type="EMBL" id="AOMA01000065">
    <property type="protein sequence ID" value="EMA41293.1"/>
    <property type="molecule type" value="Genomic_DNA"/>
</dbReference>
<protein>
    <submittedName>
        <fullName evidence="2">Uncharacterized protein</fullName>
    </submittedName>
</protein>
<keyword evidence="1" id="KW-0812">Transmembrane</keyword>
<evidence type="ECO:0000256" key="1">
    <source>
        <dbReference type="SAM" id="Phobius"/>
    </source>
</evidence>
<dbReference type="AlphaFoldDB" id="M0M7B6"/>
<feature type="transmembrane region" description="Helical" evidence="1">
    <location>
        <begin position="6"/>
        <end position="26"/>
    </location>
</feature>
<proteinExistence type="predicted"/>